<evidence type="ECO:0008006" key="3">
    <source>
        <dbReference type="Google" id="ProtNLM"/>
    </source>
</evidence>
<keyword evidence="2" id="KW-1185">Reference proteome</keyword>
<organism evidence="1 2">
    <name type="scientific">Cytobacillus citreus</name>
    <dbReference type="NCBI Taxonomy" id="2833586"/>
    <lineage>
        <taxon>Bacteria</taxon>
        <taxon>Bacillati</taxon>
        <taxon>Bacillota</taxon>
        <taxon>Bacilli</taxon>
        <taxon>Bacillales</taxon>
        <taxon>Bacillaceae</taxon>
        <taxon>Cytobacillus</taxon>
    </lineage>
</organism>
<dbReference type="EMBL" id="JAGYPM010000001">
    <property type="protein sequence ID" value="MBS4189006.1"/>
    <property type="molecule type" value="Genomic_DNA"/>
</dbReference>
<dbReference type="RefSeq" id="WP_213100490.1">
    <property type="nucleotide sequence ID" value="NZ_JAGYPM010000001.1"/>
</dbReference>
<comment type="caution">
    <text evidence="1">The sequence shown here is derived from an EMBL/GenBank/DDBJ whole genome shotgun (WGS) entry which is preliminary data.</text>
</comment>
<evidence type="ECO:0000313" key="1">
    <source>
        <dbReference type="EMBL" id="MBS4189006.1"/>
    </source>
</evidence>
<name>A0ABS5NN58_9BACI</name>
<proteinExistence type="predicted"/>
<evidence type="ECO:0000313" key="2">
    <source>
        <dbReference type="Proteomes" id="UP000681027"/>
    </source>
</evidence>
<protein>
    <recommendedName>
        <fullName evidence="3">DUF5659 domain-containing protein</fullName>
    </recommendedName>
</protein>
<sequence length="65" mass="7679">MNKSNVFFCYNKRLFTFIKDVKGIDYLIVAKHPETDRTFAMFFKTDGLQQAINEYKSVTNFDKSI</sequence>
<reference evidence="1 2" key="1">
    <citation type="submission" date="2021-05" db="EMBL/GenBank/DDBJ databases">
        <title>Novel Bacillus species.</title>
        <authorList>
            <person name="Liu G."/>
        </authorList>
    </citation>
    <scope>NUCLEOTIDE SEQUENCE [LARGE SCALE GENOMIC DNA]</scope>
    <source>
        <strain evidence="1 2">FJAT-49705</strain>
    </source>
</reference>
<gene>
    <name evidence="1" type="ORF">KHA94_02095</name>
</gene>
<accession>A0ABS5NN58</accession>
<dbReference type="Proteomes" id="UP000681027">
    <property type="component" value="Unassembled WGS sequence"/>
</dbReference>